<evidence type="ECO:0000313" key="3">
    <source>
        <dbReference type="Proteomes" id="UP000444185"/>
    </source>
</evidence>
<dbReference type="PANTHER" id="PTHR42791:SF1">
    <property type="entry name" value="N-ACETYLTRANSFERASE DOMAIN-CONTAINING PROTEIN"/>
    <property type="match status" value="1"/>
</dbReference>
<dbReference type="CDD" id="cd04301">
    <property type="entry name" value="NAT_SF"/>
    <property type="match status" value="1"/>
</dbReference>
<accession>A0A844XYH1</accession>
<dbReference type="InterPro" id="IPR016181">
    <property type="entry name" value="Acyl_CoA_acyltransferase"/>
</dbReference>
<dbReference type="PROSITE" id="PS51186">
    <property type="entry name" value="GNAT"/>
    <property type="match status" value="1"/>
</dbReference>
<organism evidence="2 3">
    <name type="scientific">Qipengyuania gaetbuli</name>
    <dbReference type="NCBI Taxonomy" id="266952"/>
    <lineage>
        <taxon>Bacteria</taxon>
        <taxon>Pseudomonadati</taxon>
        <taxon>Pseudomonadota</taxon>
        <taxon>Alphaproteobacteria</taxon>
        <taxon>Sphingomonadales</taxon>
        <taxon>Erythrobacteraceae</taxon>
        <taxon>Qipengyuania</taxon>
    </lineage>
</organism>
<dbReference type="Proteomes" id="UP000444185">
    <property type="component" value="Unassembled WGS sequence"/>
</dbReference>
<dbReference type="SUPFAM" id="SSF55729">
    <property type="entry name" value="Acyl-CoA N-acyltransferases (Nat)"/>
    <property type="match status" value="1"/>
</dbReference>
<dbReference type="GO" id="GO:0016747">
    <property type="term" value="F:acyltransferase activity, transferring groups other than amino-acyl groups"/>
    <property type="evidence" value="ECO:0007669"/>
    <property type="project" value="InterPro"/>
</dbReference>
<comment type="caution">
    <text evidence="2">The sequence shown here is derived from an EMBL/GenBank/DDBJ whole genome shotgun (WGS) entry which is preliminary data.</text>
</comment>
<gene>
    <name evidence="2" type="ORF">GRI42_06990</name>
</gene>
<dbReference type="InterPro" id="IPR000182">
    <property type="entry name" value="GNAT_dom"/>
</dbReference>
<dbReference type="OrthoDB" id="8453373at2"/>
<dbReference type="InterPro" id="IPR052523">
    <property type="entry name" value="Trichothecene_AcTrans"/>
</dbReference>
<proteinExistence type="predicted"/>
<dbReference type="AlphaFoldDB" id="A0A844XYH1"/>
<reference evidence="2 3" key="1">
    <citation type="submission" date="2019-12" db="EMBL/GenBank/DDBJ databases">
        <title>Genomic-based taxomic classification of the family Erythrobacteraceae.</title>
        <authorList>
            <person name="Xu L."/>
        </authorList>
    </citation>
    <scope>NUCLEOTIDE SEQUENCE [LARGE SCALE GENOMIC DNA]</scope>
    <source>
        <strain evidence="2 3">DSM 16225</strain>
    </source>
</reference>
<dbReference type="Gene3D" id="3.40.630.30">
    <property type="match status" value="1"/>
</dbReference>
<feature type="domain" description="N-acetyltransferase" evidence="1">
    <location>
        <begin position="121"/>
        <end position="258"/>
    </location>
</feature>
<name>A0A844XYH1_9SPHN</name>
<keyword evidence="2" id="KW-0808">Transferase</keyword>
<keyword evidence="3" id="KW-1185">Reference proteome</keyword>
<evidence type="ECO:0000313" key="2">
    <source>
        <dbReference type="EMBL" id="MXO51045.1"/>
    </source>
</evidence>
<evidence type="ECO:0000259" key="1">
    <source>
        <dbReference type="PROSITE" id="PS51186"/>
    </source>
</evidence>
<dbReference type="PANTHER" id="PTHR42791">
    <property type="entry name" value="GNAT FAMILY ACETYLTRANSFERASE"/>
    <property type="match status" value="1"/>
</dbReference>
<protein>
    <submittedName>
        <fullName evidence="2">GNAT family N-acetyltransferase</fullName>
    </submittedName>
</protein>
<dbReference type="Pfam" id="PF00583">
    <property type="entry name" value="Acetyltransf_1"/>
    <property type="match status" value="1"/>
</dbReference>
<dbReference type="EMBL" id="WTYF01000004">
    <property type="protein sequence ID" value="MXO51045.1"/>
    <property type="molecule type" value="Genomic_DNA"/>
</dbReference>
<dbReference type="RefSeq" id="WP_160607579.1">
    <property type="nucleotide sequence ID" value="NZ_WTYF01000004.1"/>
</dbReference>
<sequence length="258" mass="28164">MAGHSFHDEAWHIEHMGAEVMRLFGHAPNRLLETGKDFWIGLSGEPGCADLNMAGLGASVSDDDLDRVVQIIRDTQIDTIIVAPSENSDLKARLEQRGIETVGQVPCMERPAGPFDRPAPFNARMATTAEMAQVMDVSAQAFSLDIEKTSRSMPAEFLQDEGNEIWLVEEDGKILGTGVFMRTDDHLGVYVMATPEEHRGRGVGTAVLQSAIEHHQESGLEFATLGATEMGYPVYEKLGFRTVAQPYVAVIGASTQFS</sequence>